<dbReference type="AlphaFoldDB" id="A0A7S0B5V4"/>
<protein>
    <submittedName>
        <fullName evidence="1">Uncharacterized protein</fullName>
    </submittedName>
</protein>
<sequence>MARSGLSARRAGSTAWHACCRHSCMSGSVSRCAKLLGEACLLVWVCPVVGLDTLHCQDDIAEMVNNLAVIGRDVKYATKDCGEPLSLSILDCAADVLGVLQSAGHFTELMSEAMDTCGDIDGSCAEHVGASLKDLEGAAINLVAAVSDCNTSNPIPSPETCAVDVVGLVDSLANFAGDTHDAILDCGAQLYEDLTRLTVAGQRPEESGRNAEQMGRSFRTHQMSPMGLKVQRRGSTVAHDSNRRSTAGNVVFIAESPVFA</sequence>
<organism evidence="1">
    <name type="scientific">Pyrodinium bahamense</name>
    <dbReference type="NCBI Taxonomy" id="73915"/>
    <lineage>
        <taxon>Eukaryota</taxon>
        <taxon>Sar</taxon>
        <taxon>Alveolata</taxon>
        <taxon>Dinophyceae</taxon>
        <taxon>Gonyaulacales</taxon>
        <taxon>Pyrocystaceae</taxon>
        <taxon>Pyrodinium</taxon>
    </lineage>
</organism>
<dbReference type="EMBL" id="HBEG01045836">
    <property type="protein sequence ID" value="CAD8384142.1"/>
    <property type="molecule type" value="Transcribed_RNA"/>
</dbReference>
<name>A0A7S0B5V4_9DINO</name>
<evidence type="ECO:0000313" key="1">
    <source>
        <dbReference type="EMBL" id="CAD8384142.1"/>
    </source>
</evidence>
<gene>
    <name evidence="1" type="ORF">PBAH0796_LOCUS27830</name>
</gene>
<proteinExistence type="predicted"/>
<accession>A0A7S0B5V4</accession>
<reference evidence="1" key="1">
    <citation type="submission" date="2021-01" db="EMBL/GenBank/DDBJ databases">
        <authorList>
            <person name="Corre E."/>
            <person name="Pelletier E."/>
            <person name="Niang G."/>
            <person name="Scheremetjew M."/>
            <person name="Finn R."/>
            <person name="Kale V."/>
            <person name="Holt S."/>
            <person name="Cochrane G."/>
            <person name="Meng A."/>
            <person name="Brown T."/>
            <person name="Cohen L."/>
        </authorList>
    </citation>
    <scope>NUCLEOTIDE SEQUENCE</scope>
    <source>
        <strain evidence="1">Pbaha01</strain>
    </source>
</reference>